<evidence type="ECO:0000256" key="1">
    <source>
        <dbReference type="ARBA" id="ARBA00025771"/>
    </source>
</evidence>
<dbReference type="InterPro" id="IPR000717">
    <property type="entry name" value="PCI_dom"/>
</dbReference>
<reference evidence="3 4" key="1">
    <citation type="journal article" date="2018" name="Nat. Ecol. Evol.">
        <title>Pezizomycetes genomes reveal the molecular basis of ectomycorrhizal truffle lifestyle.</title>
        <authorList>
            <person name="Murat C."/>
            <person name="Payen T."/>
            <person name="Noel B."/>
            <person name="Kuo A."/>
            <person name="Morin E."/>
            <person name="Chen J."/>
            <person name="Kohler A."/>
            <person name="Krizsan K."/>
            <person name="Balestrini R."/>
            <person name="Da Silva C."/>
            <person name="Montanini B."/>
            <person name="Hainaut M."/>
            <person name="Levati E."/>
            <person name="Barry K.W."/>
            <person name="Belfiori B."/>
            <person name="Cichocki N."/>
            <person name="Clum A."/>
            <person name="Dockter R.B."/>
            <person name="Fauchery L."/>
            <person name="Guy J."/>
            <person name="Iotti M."/>
            <person name="Le Tacon F."/>
            <person name="Lindquist E.A."/>
            <person name="Lipzen A."/>
            <person name="Malagnac F."/>
            <person name="Mello A."/>
            <person name="Molinier V."/>
            <person name="Miyauchi S."/>
            <person name="Poulain J."/>
            <person name="Riccioni C."/>
            <person name="Rubini A."/>
            <person name="Sitrit Y."/>
            <person name="Splivallo R."/>
            <person name="Traeger S."/>
            <person name="Wang M."/>
            <person name="Zifcakova L."/>
            <person name="Wipf D."/>
            <person name="Zambonelli A."/>
            <person name="Paolocci F."/>
            <person name="Nowrousian M."/>
            <person name="Ottonello S."/>
            <person name="Baldrian P."/>
            <person name="Spatafora J.W."/>
            <person name="Henrissat B."/>
            <person name="Nagy L.G."/>
            <person name="Aury J.M."/>
            <person name="Wincker P."/>
            <person name="Grigoriev I.V."/>
            <person name="Bonfante P."/>
            <person name="Martin F.M."/>
        </authorList>
    </citation>
    <scope>NUCLEOTIDE SEQUENCE [LARGE SCALE GENOMIC DNA]</scope>
    <source>
        <strain evidence="3 4">RN42</strain>
    </source>
</reference>
<dbReference type="PROSITE" id="PS50250">
    <property type="entry name" value="PCI"/>
    <property type="match status" value="1"/>
</dbReference>
<keyword evidence="4" id="KW-1185">Reference proteome</keyword>
<organism evidence="3 4">
    <name type="scientific">Ascobolus immersus RN42</name>
    <dbReference type="NCBI Taxonomy" id="1160509"/>
    <lineage>
        <taxon>Eukaryota</taxon>
        <taxon>Fungi</taxon>
        <taxon>Dikarya</taxon>
        <taxon>Ascomycota</taxon>
        <taxon>Pezizomycotina</taxon>
        <taxon>Pezizomycetes</taxon>
        <taxon>Pezizales</taxon>
        <taxon>Ascobolaceae</taxon>
        <taxon>Ascobolus</taxon>
    </lineage>
</organism>
<dbReference type="EMBL" id="ML119741">
    <property type="protein sequence ID" value="RPA76615.1"/>
    <property type="molecule type" value="Genomic_DNA"/>
</dbReference>
<dbReference type="GO" id="GO:0003690">
    <property type="term" value="F:double-stranded DNA binding"/>
    <property type="evidence" value="ECO:0007669"/>
    <property type="project" value="InterPro"/>
</dbReference>
<protein>
    <recommendedName>
        <fullName evidence="2">PCI domain-containing protein</fullName>
    </recommendedName>
</protein>
<dbReference type="InterPro" id="IPR045114">
    <property type="entry name" value="Csn12-like"/>
</dbReference>
<evidence type="ECO:0000259" key="2">
    <source>
        <dbReference type="PROSITE" id="PS50250"/>
    </source>
</evidence>
<dbReference type="PANTHER" id="PTHR12732">
    <property type="entry name" value="UNCHARACTERIZED PROTEASOME COMPONENT REGION PCI-CONTAINING"/>
    <property type="match status" value="1"/>
</dbReference>
<accession>A0A3N4HRZ3</accession>
<evidence type="ECO:0000313" key="4">
    <source>
        <dbReference type="Proteomes" id="UP000275078"/>
    </source>
</evidence>
<gene>
    <name evidence="3" type="ORF">BJ508DRAFT_417526</name>
</gene>
<dbReference type="Gene3D" id="1.10.10.10">
    <property type="entry name" value="Winged helix-like DNA-binding domain superfamily/Winged helix DNA-binding domain"/>
    <property type="match status" value="1"/>
</dbReference>
<dbReference type="STRING" id="1160509.A0A3N4HRZ3"/>
<name>A0A3N4HRZ3_ASCIM</name>
<dbReference type="OrthoDB" id="10252687at2759"/>
<sequence length="431" mass="49810">MADYRLVYRSFRDAYHQRRGSLLAKVLTPTHPCFSSLAWSATPNSKLRDIWTELFPNRNYAPCYTETEAKGWVDVFAAWFEVSYAIERGNGGRGRDWEKAYEAMSEMTQHVLRGFQNSGWPNWLLPVLYAVCTNLRLIAIKADHVLVARTPDKPEKWEKLEDAARLVNRAFTICLGDRAALEDSKKWGVYFMATIMFKTYFKLNQISLCKNVQRALNAQKSDLPSFDDFPRSHRVPYLYFTGMIYFLDSKYAEAETYLSDAYRMCHPDSIHNQTLILTHLIPCRLASQRAIPSEAFLRKYPDLHRLYFGVLSAIQHGRLKEFDEALEASEDELVKKRVFLTLERGRQICLRNVLRKTWRNLEQDDKTKVHIETFRIGIALRSGTPVQDVDIEEVECLLTNMIANGLMKGYIAHERGMVVLSAKDPFPGTPL</sequence>
<dbReference type="SMART" id="SM00753">
    <property type="entry name" value="PAM"/>
    <property type="match status" value="1"/>
</dbReference>
<feature type="domain" description="PCI" evidence="2">
    <location>
        <begin position="235"/>
        <end position="425"/>
    </location>
</feature>
<dbReference type="GO" id="GO:0003723">
    <property type="term" value="F:RNA binding"/>
    <property type="evidence" value="ECO:0007669"/>
    <property type="project" value="InterPro"/>
</dbReference>
<dbReference type="Pfam" id="PF01399">
    <property type="entry name" value="PCI"/>
    <property type="match status" value="1"/>
</dbReference>
<comment type="similarity">
    <text evidence="1">Belongs to the CSN12 family.</text>
</comment>
<dbReference type="InterPro" id="IPR036388">
    <property type="entry name" value="WH-like_DNA-bd_sf"/>
</dbReference>
<dbReference type="PANTHER" id="PTHR12732:SF0">
    <property type="entry name" value="PCI DOMAIN-CONTAINING PROTEIN 2"/>
    <property type="match status" value="1"/>
</dbReference>
<dbReference type="Proteomes" id="UP000275078">
    <property type="component" value="Unassembled WGS sequence"/>
</dbReference>
<proteinExistence type="inferred from homology"/>
<evidence type="ECO:0000313" key="3">
    <source>
        <dbReference type="EMBL" id="RPA76615.1"/>
    </source>
</evidence>
<dbReference type="AlphaFoldDB" id="A0A3N4HRZ3"/>